<dbReference type="Proteomes" id="UP000326061">
    <property type="component" value="Chromosome"/>
</dbReference>
<dbReference type="AlphaFoldDB" id="A0AAJ4A332"/>
<name>A0AAJ4A332_9BACT</name>
<keyword evidence="2" id="KW-1185">Reference proteome</keyword>
<dbReference type="KEGG" id="suln:FJR47_02740"/>
<proteinExistence type="predicted"/>
<evidence type="ECO:0000313" key="2">
    <source>
        <dbReference type="Proteomes" id="UP000326061"/>
    </source>
</evidence>
<gene>
    <name evidence="1" type="ORF">FJR47_02740</name>
</gene>
<accession>A0AAJ4A332</accession>
<protein>
    <submittedName>
        <fullName evidence="1">Uncharacterized protein</fullName>
    </submittedName>
</protein>
<reference evidence="2" key="1">
    <citation type="submission" date="2019-06" db="EMBL/GenBank/DDBJ databases">
        <title>Sulfurimonas gotlandica sp. nov., a chemoautotrophic and psychrotolerant epsilonproteobacterium isolated from a pelagic redoxcline, and an emended description of the genus Sulfurimonas.</title>
        <authorList>
            <person name="Wang S."/>
            <person name="Jiang L."/>
            <person name="Shao Z."/>
        </authorList>
    </citation>
    <scope>NUCLEOTIDE SEQUENCE [LARGE SCALE GENOMIC DNA]</scope>
    <source>
        <strain evidence="2">1-1N</strain>
    </source>
</reference>
<dbReference type="EMBL" id="CP041166">
    <property type="protein sequence ID" value="QFR42883.1"/>
    <property type="molecule type" value="Genomic_DNA"/>
</dbReference>
<dbReference type="RefSeq" id="WP_152298946.1">
    <property type="nucleotide sequence ID" value="NZ_CP041166.1"/>
</dbReference>
<sequence length="83" mass="9214">MTVQNINLNTAIYEDLKNRYQKTTLNKKELAHELGVSVSAVNNYIVKGYGVPQYKKLGDAKNAKVVFPLPCVADYLSNVILVA</sequence>
<evidence type="ECO:0000313" key="1">
    <source>
        <dbReference type="EMBL" id="QFR42883.1"/>
    </source>
</evidence>
<organism evidence="1 2">
    <name type="scientific">Sulfurimonas xiamenensis</name>
    <dbReference type="NCBI Taxonomy" id="2590021"/>
    <lineage>
        <taxon>Bacteria</taxon>
        <taxon>Pseudomonadati</taxon>
        <taxon>Campylobacterota</taxon>
        <taxon>Epsilonproteobacteria</taxon>
        <taxon>Campylobacterales</taxon>
        <taxon>Sulfurimonadaceae</taxon>
        <taxon>Sulfurimonas</taxon>
    </lineage>
</organism>